<dbReference type="AlphaFoldDB" id="F5ZC37"/>
<dbReference type="EMBL" id="CP002339">
    <property type="protein sequence ID" value="AEF02275.1"/>
    <property type="molecule type" value="Genomic_DNA"/>
</dbReference>
<keyword evidence="2" id="KW-1185">Reference proteome</keyword>
<evidence type="ECO:0000313" key="2">
    <source>
        <dbReference type="Proteomes" id="UP000000683"/>
    </source>
</evidence>
<organism evidence="1 2">
    <name type="scientific">Alteromonas naphthalenivorans</name>
    <dbReference type="NCBI Taxonomy" id="715451"/>
    <lineage>
        <taxon>Bacteria</taxon>
        <taxon>Pseudomonadati</taxon>
        <taxon>Pseudomonadota</taxon>
        <taxon>Gammaproteobacteria</taxon>
        <taxon>Alteromonadales</taxon>
        <taxon>Alteromonadaceae</taxon>
        <taxon>Alteromonas/Salinimonas group</taxon>
        <taxon>Alteromonas</taxon>
    </lineage>
</organism>
<dbReference type="KEGG" id="alt:ambt_03625"/>
<proteinExistence type="predicted"/>
<sequence length="356" mass="41050">MNNYMTKLNCKVYVDTNSNHLQQVYTGLAMLHRQEKINLKLVFDKSVSTCTVPFSVQSNILNINIEGKRICFDMSDGTELSDSALKRSDVYFKRSFNSSFVDPAIASKVMPYGLNYLVYPNGFDIFGFRRCVKFYKTPNWFKEVIKQADFIGKMHYKVSCSALSASPVLRTDPKTLFLARLWDINADSYFAVDEQHSQQRRGINEQRAKCISLLKKELGNRFTGGLLATEFALSQHPELVVKDARLTSKHNYITTLKAHDICVASTGLHDSIGWKFGEYIATSKAIVAERNDNVIPQLETNKHFLEFSSAEQCVEQVLFLYQNEDYRFQMMRDNQRYYESSLRPDRLLLNCFERAL</sequence>
<dbReference type="Proteomes" id="UP000000683">
    <property type="component" value="Chromosome"/>
</dbReference>
<accession>F5ZC37</accession>
<protein>
    <recommendedName>
        <fullName evidence="3">Glycosyltransferase family 1 protein</fullName>
    </recommendedName>
</protein>
<dbReference type="HOGENOM" id="CLU_805954_0_0_6"/>
<dbReference type="eggNOG" id="COG0438">
    <property type="taxonomic scope" value="Bacteria"/>
</dbReference>
<evidence type="ECO:0008006" key="3">
    <source>
        <dbReference type="Google" id="ProtNLM"/>
    </source>
</evidence>
<evidence type="ECO:0000313" key="1">
    <source>
        <dbReference type="EMBL" id="AEF02275.1"/>
    </source>
</evidence>
<name>F5ZC37_ALTNA</name>
<gene>
    <name evidence="1" type="ordered locus">ambt_03625</name>
</gene>
<reference evidence="1 2" key="1">
    <citation type="journal article" date="2011" name="J. Bacteriol.">
        <title>Complete genome sequence of the polycyclic aromatic hydrocarbon-degrading bacterium Alteromonas sp. strain SN2.</title>
        <authorList>
            <person name="Jin H.M."/>
            <person name="Jeong H."/>
            <person name="Moon E.J."/>
            <person name="Math R.K."/>
            <person name="Lee K."/>
            <person name="Kim H.J."/>
            <person name="Jeon C.O."/>
            <person name="Oh T.K."/>
            <person name="Kim J.F."/>
        </authorList>
    </citation>
    <scope>NUCLEOTIDE SEQUENCE [LARGE SCALE GENOMIC DNA]</scope>
    <source>
        <strain evidence="2">JCM 17741 / KACC 18427 / KCTC 11700BP / SN2</strain>
    </source>
</reference>